<keyword evidence="2" id="KW-1185">Reference proteome</keyword>
<sequence length="236" mass="26578">MLARPIVRPAPACQLLSRLPFALDLREGTDALRSRDISPTVLYSRYSRYCLHTCTYSTCVRTCVSMSLAGCVISEVSAAYCRYYAYHRSCCLRRHTLIYTHNRQNSISRPSGRTYARTNRMLVWLCARPCLRHSASPTTTHHEGTHAVHMKEQVCIVMFTLHPLGSHSSPQCHHAPRSPLSALNSPTRLLRRSEGKSLSSIYTPIVQQMLWSLMHPLHPPPPPKRCECAGGGLRAL</sequence>
<gene>
    <name evidence="1" type="ORF">FN846DRAFT_496750</name>
</gene>
<name>A0A5J5F436_9PEZI</name>
<accession>A0A5J5F436</accession>
<organism evidence="1 2">
    <name type="scientific">Sphaerosporella brunnea</name>
    <dbReference type="NCBI Taxonomy" id="1250544"/>
    <lineage>
        <taxon>Eukaryota</taxon>
        <taxon>Fungi</taxon>
        <taxon>Dikarya</taxon>
        <taxon>Ascomycota</taxon>
        <taxon>Pezizomycotina</taxon>
        <taxon>Pezizomycetes</taxon>
        <taxon>Pezizales</taxon>
        <taxon>Pyronemataceae</taxon>
        <taxon>Sphaerosporella</taxon>
    </lineage>
</organism>
<dbReference type="EMBL" id="VXIS01000041">
    <property type="protein sequence ID" value="KAA8910923.1"/>
    <property type="molecule type" value="Genomic_DNA"/>
</dbReference>
<dbReference type="Proteomes" id="UP000326924">
    <property type="component" value="Unassembled WGS sequence"/>
</dbReference>
<comment type="caution">
    <text evidence="1">The sequence shown here is derived from an EMBL/GenBank/DDBJ whole genome shotgun (WGS) entry which is preliminary data.</text>
</comment>
<dbReference type="InParanoid" id="A0A5J5F436"/>
<reference evidence="1 2" key="1">
    <citation type="submission" date="2019-09" db="EMBL/GenBank/DDBJ databases">
        <title>Draft genome of the ectomycorrhizal ascomycete Sphaerosporella brunnea.</title>
        <authorList>
            <consortium name="DOE Joint Genome Institute"/>
            <person name="Benucci G.M."/>
            <person name="Marozzi G."/>
            <person name="Antonielli L."/>
            <person name="Sanchez S."/>
            <person name="Marco P."/>
            <person name="Wang X."/>
            <person name="Falini L.B."/>
            <person name="Barry K."/>
            <person name="Haridas S."/>
            <person name="Lipzen A."/>
            <person name="Labutti K."/>
            <person name="Grigoriev I.V."/>
            <person name="Murat C."/>
            <person name="Martin F."/>
            <person name="Albertini E."/>
            <person name="Donnini D."/>
            <person name="Bonito G."/>
        </authorList>
    </citation>
    <scope>NUCLEOTIDE SEQUENCE [LARGE SCALE GENOMIC DNA]</scope>
    <source>
        <strain evidence="1 2">Sb_GMNB300</strain>
    </source>
</reference>
<evidence type="ECO:0000313" key="1">
    <source>
        <dbReference type="EMBL" id="KAA8910923.1"/>
    </source>
</evidence>
<protein>
    <submittedName>
        <fullName evidence="1">Uncharacterized protein</fullName>
    </submittedName>
</protein>
<evidence type="ECO:0000313" key="2">
    <source>
        <dbReference type="Proteomes" id="UP000326924"/>
    </source>
</evidence>
<dbReference type="AlphaFoldDB" id="A0A5J5F436"/>
<proteinExistence type="predicted"/>